<dbReference type="RefSeq" id="WP_046509643.1">
    <property type="nucleotide sequence ID" value="NZ_JQGJ02000005.1"/>
</dbReference>
<proteinExistence type="predicted"/>
<keyword evidence="2" id="KW-1133">Transmembrane helix</keyword>
<sequence length="311" mass="35074">MSDDSHAQFFRFETPDPGIGPREQSPMLPEELARARERASMHRFSWVMVLAAPVSVGLMLPSLAFVIGLGLVEKWFAPGLDIDRIIEGSWGWQALVTVLFIAGWASSNYRRDSRDPTKRYWQSMPDRGLVELERHTLTSGISLWASDNPEHDSLMLWQNDKLVRVQSSGVSQWILAMTTAGHWLVLMEEFPGVLRHGQVSRMPAPEQRMKPQQQLAIAFAPGTHVTLGERFDGAPVPLTESSYWMTADESSRLAEASHRWSFFPSDRYAVINDRDADWVQRLVDKALADKARGCTGRQPERPAVTAEHPPT</sequence>
<evidence type="ECO:0000313" key="4">
    <source>
        <dbReference type="Proteomes" id="UP000030949"/>
    </source>
</evidence>
<gene>
    <name evidence="3" type="ORF">JZ00_30630</name>
</gene>
<evidence type="ECO:0000256" key="2">
    <source>
        <dbReference type="SAM" id="Phobius"/>
    </source>
</evidence>
<keyword evidence="2" id="KW-0472">Membrane</keyword>
<dbReference type="EMBL" id="JQGJ02000005">
    <property type="protein sequence ID" value="KKK07926.1"/>
    <property type="molecule type" value="Genomic_DNA"/>
</dbReference>
<feature type="region of interest" description="Disordered" evidence="1">
    <location>
        <begin position="292"/>
        <end position="311"/>
    </location>
</feature>
<organism evidence="3 4">
    <name type="scientific">Pseudomonas frederiksbergensis</name>
    <dbReference type="NCBI Taxonomy" id="104087"/>
    <lineage>
        <taxon>Bacteria</taxon>
        <taxon>Pseudomonadati</taxon>
        <taxon>Pseudomonadota</taxon>
        <taxon>Gammaproteobacteria</taxon>
        <taxon>Pseudomonadales</taxon>
        <taxon>Pseudomonadaceae</taxon>
        <taxon>Pseudomonas</taxon>
    </lineage>
</organism>
<dbReference type="AlphaFoldDB" id="A0A0U1PQJ9"/>
<feature type="transmembrane region" description="Helical" evidence="2">
    <location>
        <begin position="90"/>
        <end position="109"/>
    </location>
</feature>
<dbReference type="Proteomes" id="UP000030949">
    <property type="component" value="Unassembled WGS sequence"/>
</dbReference>
<name>A0A0U1PQJ9_9PSED</name>
<comment type="caution">
    <text evidence="3">The sequence shown here is derived from an EMBL/GenBank/DDBJ whole genome shotgun (WGS) entry which is preliminary data.</text>
</comment>
<keyword evidence="2" id="KW-0812">Transmembrane</keyword>
<protein>
    <submittedName>
        <fullName evidence="3">Uncharacterized protein</fullName>
    </submittedName>
</protein>
<reference evidence="3 4" key="1">
    <citation type="submission" date="2015-03" db="EMBL/GenBank/DDBJ databases">
        <title>Pseudomonas frederiksbergensis hydrocarbon degrader.</title>
        <authorList>
            <person name="Brown L.M."/>
            <person name="Ruiz O.N."/>
            <person name="Mueller S."/>
            <person name="Gunasekera T.S."/>
        </authorList>
    </citation>
    <scope>NUCLEOTIDE SEQUENCE [LARGE SCALE GENOMIC DNA]</scope>
    <source>
        <strain evidence="3 4">SI8</strain>
    </source>
</reference>
<accession>A0A0U1PQJ9</accession>
<evidence type="ECO:0000256" key="1">
    <source>
        <dbReference type="SAM" id="MobiDB-lite"/>
    </source>
</evidence>
<evidence type="ECO:0000313" key="3">
    <source>
        <dbReference type="EMBL" id="KKK07926.1"/>
    </source>
</evidence>
<feature type="transmembrane region" description="Helical" evidence="2">
    <location>
        <begin position="44"/>
        <end position="70"/>
    </location>
</feature>